<dbReference type="GO" id="GO:0043565">
    <property type="term" value="F:sequence-specific DNA binding"/>
    <property type="evidence" value="ECO:0007669"/>
    <property type="project" value="TreeGrafter"/>
</dbReference>
<evidence type="ECO:0000256" key="1">
    <source>
        <dbReference type="ARBA" id="ARBA00009437"/>
    </source>
</evidence>
<dbReference type="AlphaFoldDB" id="C5S1Y9"/>
<dbReference type="SUPFAM" id="SSF53850">
    <property type="entry name" value="Periplasmic binding protein-like II"/>
    <property type="match status" value="1"/>
</dbReference>
<evidence type="ECO:0000259" key="5">
    <source>
        <dbReference type="PROSITE" id="PS50931"/>
    </source>
</evidence>
<comment type="caution">
    <text evidence="6">The sequence shown here is derived from an EMBL/GenBank/DDBJ whole genome shotgun (WGS) entry which is preliminary data.</text>
</comment>
<evidence type="ECO:0000313" key="6">
    <source>
        <dbReference type="EMBL" id="EER47092.1"/>
    </source>
</evidence>
<reference evidence="6 7" key="1">
    <citation type="journal article" date="2010" name="Vet. Microbiol.">
        <title>Production of haemolysins by strains of the Actinobacillus minor/porcitonsillarum complex.</title>
        <authorList>
            <person name="Arya G."/>
            <person name="Niven D.F."/>
        </authorList>
    </citation>
    <scope>NUCLEOTIDE SEQUENCE [LARGE SCALE GENOMIC DNA]</scope>
    <source>
        <strain evidence="6 7">NM305</strain>
    </source>
</reference>
<dbReference type="eggNOG" id="COG0583">
    <property type="taxonomic scope" value="Bacteria"/>
</dbReference>
<dbReference type="InterPro" id="IPR058163">
    <property type="entry name" value="LysR-type_TF_proteobact-type"/>
</dbReference>
<dbReference type="GO" id="GO:0003700">
    <property type="term" value="F:DNA-binding transcription factor activity"/>
    <property type="evidence" value="ECO:0007669"/>
    <property type="project" value="InterPro"/>
</dbReference>
<dbReference type="PROSITE" id="PS50931">
    <property type="entry name" value="HTH_LYSR"/>
    <property type="match status" value="1"/>
</dbReference>
<dbReference type="FunFam" id="1.10.10.10:FF:000001">
    <property type="entry name" value="LysR family transcriptional regulator"/>
    <property type="match status" value="1"/>
</dbReference>
<dbReference type="Gene3D" id="1.10.10.10">
    <property type="entry name" value="Winged helix-like DNA-binding domain superfamily/Winged helix DNA-binding domain"/>
    <property type="match status" value="1"/>
</dbReference>
<dbReference type="OrthoDB" id="8678019at2"/>
<dbReference type="InterPro" id="IPR005119">
    <property type="entry name" value="LysR_subst-bd"/>
</dbReference>
<feature type="domain" description="HTH lysR-type" evidence="5">
    <location>
        <begin position="1"/>
        <end position="59"/>
    </location>
</feature>
<evidence type="ECO:0000256" key="2">
    <source>
        <dbReference type="ARBA" id="ARBA00023015"/>
    </source>
</evidence>
<dbReference type="Pfam" id="PF03466">
    <property type="entry name" value="LysR_substrate"/>
    <property type="match status" value="1"/>
</dbReference>
<dbReference type="PANTHER" id="PTHR30537:SF30">
    <property type="entry name" value="TRANSCRIPTIONAL REGULATOR-RELATED"/>
    <property type="match status" value="1"/>
</dbReference>
<sequence>MYDYKAMSIFATVIEQGSMQAAAEKLFMTPSAVTQAIQKLEAHLKIKLLNRTTRKLSLTEAGEVFYQHISKMQQNASEAIKSIELLREEPSGKLTIACASGLIDSGLSQIFKPILTQYPEFTLDILFEDRVLDLLDKRIDIALRAGEGILANNMIARHLYDFHWKIVAHRDYVAEKGIPQNLTELAQLDWIGFSNPRFENVTFQCNNEQQMITPNYRAQGNSLYASRCLTLDGLGVSLQIAPEVEKWIKQGDLVELLPEWQLPTVPLYLVTLQRIQSEKVRIACDLIMNYFERLKS</sequence>
<dbReference type="InterPro" id="IPR036388">
    <property type="entry name" value="WH-like_DNA-bd_sf"/>
</dbReference>
<dbReference type="Pfam" id="PF00126">
    <property type="entry name" value="HTH_1"/>
    <property type="match status" value="1"/>
</dbReference>
<dbReference type="SUPFAM" id="SSF46785">
    <property type="entry name" value="Winged helix' DNA-binding domain"/>
    <property type="match status" value="1"/>
</dbReference>
<keyword evidence="2" id="KW-0805">Transcription regulation</keyword>
<comment type="similarity">
    <text evidence="1">Belongs to the LysR transcriptional regulatory family.</text>
</comment>
<dbReference type="EMBL" id="ACQL01000094">
    <property type="protein sequence ID" value="EER47092.1"/>
    <property type="molecule type" value="Genomic_DNA"/>
</dbReference>
<protein>
    <submittedName>
        <fullName evidence="6">Putative transcriptional regulator</fullName>
    </submittedName>
</protein>
<dbReference type="InterPro" id="IPR000847">
    <property type="entry name" value="LysR_HTH_N"/>
</dbReference>
<accession>C5S1Y9</accession>
<dbReference type="InterPro" id="IPR036390">
    <property type="entry name" value="WH_DNA-bd_sf"/>
</dbReference>
<evidence type="ECO:0000313" key="7">
    <source>
        <dbReference type="Proteomes" id="UP000005532"/>
    </source>
</evidence>
<organism evidence="6 7">
    <name type="scientific">Actinobacillus minor NM305</name>
    <dbReference type="NCBI Taxonomy" id="637911"/>
    <lineage>
        <taxon>Bacteria</taxon>
        <taxon>Pseudomonadati</taxon>
        <taxon>Pseudomonadota</taxon>
        <taxon>Gammaproteobacteria</taxon>
        <taxon>Pasteurellales</taxon>
        <taxon>Pasteurellaceae</taxon>
        <taxon>Actinobacillus</taxon>
    </lineage>
</organism>
<dbReference type="RefSeq" id="WP_005824001.1">
    <property type="nucleotide sequence ID" value="NZ_ACQL01000094.1"/>
</dbReference>
<gene>
    <name evidence="6" type="ORF">AM305_09441</name>
</gene>
<dbReference type="CDD" id="cd08422">
    <property type="entry name" value="PBP2_CrgA_like"/>
    <property type="match status" value="1"/>
</dbReference>
<dbReference type="Proteomes" id="UP000005532">
    <property type="component" value="Unassembled WGS sequence"/>
</dbReference>
<name>C5S1Y9_9PAST</name>
<dbReference type="PANTHER" id="PTHR30537">
    <property type="entry name" value="HTH-TYPE TRANSCRIPTIONAL REGULATOR"/>
    <property type="match status" value="1"/>
</dbReference>
<keyword evidence="4" id="KW-0804">Transcription</keyword>
<proteinExistence type="inferred from homology"/>
<keyword evidence="3" id="KW-0238">DNA-binding</keyword>
<dbReference type="GO" id="GO:0006351">
    <property type="term" value="P:DNA-templated transcription"/>
    <property type="evidence" value="ECO:0007669"/>
    <property type="project" value="TreeGrafter"/>
</dbReference>
<evidence type="ECO:0000256" key="4">
    <source>
        <dbReference type="ARBA" id="ARBA00023163"/>
    </source>
</evidence>
<dbReference type="Gene3D" id="3.40.190.290">
    <property type="match status" value="1"/>
</dbReference>
<evidence type="ECO:0000256" key="3">
    <source>
        <dbReference type="ARBA" id="ARBA00023125"/>
    </source>
</evidence>